<name>A0ABS7NXW7_9NOCA</name>
<organism evidence="1 2">
    <name type="scientific">Rhodococcoides kroppenstedtii</name>
    <dbReference type="NCBI Taxonomy" id="293050"/>
    <lineage>
        <taxon>Bacteria</taxon>
        <taxon>Bacillati</taxon>
        <taxon>Actinomycetota</taxon>
        <taxon>Actinomycetes</taxon>
        <taxon>Mycobacteriales</taxon>
        <taxon>Nocardiaceae</taxon>
        <taxon>Rhodococcoides</taxon>
    </lineage>
</organism>
<evidence type="ECO:0000313" key="1">
    <source>
        <dbReference type="EMBL" id="MBY6322210.1"/>
    </source>
</evidence>
<comment type="caution">
    <text evidence="1">The sequence shown here is derived from an EMBL/GenBank/DDBJ whole genome shotgun (WGS) entry which is preliminary data.</text>
</comment>
<sequence length="190" mass="19081">MKVQFIGRSVSVNSGMPGDGTCALRLSGPDDYGATVPLDSFGNGGHTFPPAQNGDYLLEGSCADLANGRSKVTSQPIRITIDGSGTAASPRYSPPEGVEQSLSAYCDEQVAAIGVVGLSAMLVPAAGPLITALTFAAAAFIRGTCILVGDSSTKANQICRTVQDTVVGVAEAATKTAPLGLAVPSFCGAA</sequence>
<gene>
    <name evidence="1" type="ORF">HQ605_15385</name>
</gene>
<dbReference type="EMBL" id="JABUKG010000017">
    <property type="protein sequence ID" value="MBY6322210.1"/>
    <property type="molecule type" value="Genomic_DNA"/>
</dbReference>
<accession>A0ABS7NXW7</accession>
<protein>
    <submittedName>
        <fullName evidence="1">Uncharacterized protein</fullName>
    </submittedName>
</protein>
<dbReference type="Proteomes" id="UP001520140">
    <property type="component" value="Unassembled WGS sequence"/>
</dbReference>
<proteinExistence type="predicted"/>
<reference evidence="1 2" key="1">
    <citation type="submission" date="2020-06" db="EMBL/GenBank/DDBJ databases">
        <title>Taxonomy, biology and ecology of Rhodococcus bacteria occurring in California pistachio and other woody hosts as revealed by genome sequence analyses.</title>
        <authorList>
            <person name="Gai Y."/>
            <person name="Riely B."/>
        </authorList>
    </citation>
    <scope>NUCLEOTIDE SEQUENCE [LARGE SCALE GENOMIC DNA]</scope>
    <source>
        <strain evidence="1 2">BP-284</strain>
    </source>
</reference>
<evidence type="ECO:0000313" key="2">
    <source>
        <dbReference type="Proteomes" id="UP001520140"/>
    </source>
</evidence>
<keyword evidence="2" id="KW-1185">Reference proteome</keyword>